<evidence type="ECO:0000256" key="1">
    <source>
        <dbReference type="SAM" id="Phobius"/>
    </source>
</evidence>
<evidence type="ECO:0000313" key="2">
    <source>
        <dbReference type="EMBL" id="PON57867.1"/>
    </source>
</evidence>
<keyword evidence="1" id="KW-1133">Transmembrane helix</keyword>
<feature type="non-terminal residue" evidence="2">
    <location>
        <position position="1"/>
    </location>
</feature>
<comment type="caution">
    <text evidence="2">The sequence shown here is derived from an EMBL/GenBank/DDBJ whole genome shotgun (WGS) entry which is preliminary data.</text>
</comment>
<keyword evidence="3" id="KW-1185">Reference proteome</keyword>
<keyword evidence="1" id="KW-0812">Transmembrane</keyword>
<gene>
    <name evidence="2" type="ORF">PanWU01x14_170800</name>
</gene>
<dbReference type="EMBL" id="JXTB01000155">
    <property type="protein sequence ID" value="PON57867.1"/>
    <property type="molecule type" value="Genomic_DNA"/>
</dbReference>
<dbReference type="AlphaFoldDB" id="A0A2P5CA07"/>
<accession>A0A2P5CA07</accession>
<proteinExistence type="predicted"/>
<name>A0A2P5CA07_PARAD</name>
<protein>
    <submittedName>
        <fullName evidence="2">Uncharacterized protein</fullName>
    </submittedName>
</protein>
<organism evidence="2 3">
    <name type="scientific">Parasponia andersonii</name>
    <name type="common">Sponia andersonii</name>
    <dbReference type="NCBI Taxonomy" id="3476"/>
    <lineage>
        <taxon>Eukaryota</taxon>
        <taxon>Viridiplantae</taxon>
        <taxon>Streptophyta</taxon>
        <taxon>Embryophyta</taxon>
        <taxon>Tracheophyta</taxon>
        <taxon>Spermatophyta</taxon>
        <taxon>Magnoliopsida</taxon>
        <taxon>eudicotyledons</taxon>
        <taxon>Gunneridae</taxon>
        <taxon>Pentapetalae</taxon>
        <taxon>rosids</taxon>
        <taxon>fabids</taxon>
        <taxon>Rosales</taxon>
        <taxon>Cannabaceae</taxon>
        <taxon>Parasponia</taxon>
    </lineage>
</organism>
<evidence type="ECO:0000313" key="3">
    <source>
        <dbReference type="Proteomes" id="UP000237105"/>
    </source>
</evidence>
<keyword evidence="1" id="KW-0472">Membrane</keyword>
<sequence length="56" mass="5982">PSIFSKLGGPLAIWLGTILGLLFSVVISLLALSGFCTERQLRGIFICSTSQENISL</sequence>
<dbReference type="Proteomes" id="UP000237105">
    <property type="component" value="Unassembled WGS sequence"/>
</dbReference>
<reference evidence="3" key="1">
    <citation type="submission" date="2016-06" db="EMBL/GenBank/DDBJ databases">
        <title>Parallel loss of symbiosis genes in relatives of nitrogen-fixing non-legume Parasponia.</title>
        <authorList>
            <person name="Van Velzen R."/>
            <person name="Holmer R."/>
            <person name="Bu F."/>
            <person name="Rutten L."/>
            <person name="Van Zeijl A."/>
            <person name="Liu W."/>
            <person name="Santuari L."/>
            <person name="Cao Q."/>
            <person name="Sharma T."/>
            <person name="Shen D."/>
            <person name="Roswanjaya Y."/>
            <person name="Wardhani T."/>
            <person name="Kalhor M.S."/>
            <person name="Jansen J."/>
            <person name="Van den Hoogen J."/>
            <person name="Gungor B."/>
            <person name="Hartog M."/>
            <person name="Hontelez J."/>
            <person name="Verver J."/>
            <person name="Yang W.-C."/>
            <person name="Schijlen E."/>
            <person name="Repin R."/>
            <person name="Schilthuizen M."/>
            <person name="Schranz E."/>
            <person name="Heidstra R."/>
            <person name="Miyata K."/>
            <person name="Fedorova E."/>
            <person name="Kohlen W."/>
            <person name="Bisseling T."/>
            <person name="Smit S."/>
            <person name="Geurts R."/>
        </authorList>
    </citation>
    <scope>NUCLEOTIDE SEQUENCE [LARGE SCALE GENOMIC DNA]</scope>
    <source>
        <strain evidence="3">cv. WU1-14</strain>
    </source>
</reference>
<feature type="transmembrane region" description="Helical" evidence="1">
    <location>
        <begin position="12"/>
        <end position="32"/>
    </location>
</feature>